<proteinExistence type="predicted"/>
<dbReference type="EMBL" id="KK198763">
    <property type="protein sequence ID" value="KCW49608.1"/>
    <property type="molecule type" value="Genomic_DNA"/>
</dbReference>
<dbReference type="InParanoid" id="A0A059A6Z7"/>
<evidence type="ECO:0000256" key="1">
    <source>
        <dbReference type="SAM" id="Phobius"/>
    </source>
</evidence>
<keyword evidence="1" id="KW-0472">Membrane</keyword>
<reference evidence="2" key="1">
    <citation type="submission" date="2013-07" db="EMBL/GenBank/DDBJ databases">
        <title>The genome of Eucalyptus grandis.</title>
        <authorList>
            <person name="Schmutz J."/>
            <person name="Hayes R."/>
            <person name="Myburg A."/>
            <person name="Tuskan G."/>
            <person name="Grattapaglia D."/>
            <person name="Rokhsar D.S."/>
        </authorList>
    </citation>
    <scope>NUCLEOTIDE SEQUENCE</scope>
    <source>
        <tissue evidence="2">Leaf extractions</tissue>
    </source>
</reference>
<dbReference type="AlphaFoldDB" id="A0A059A6Z7"/>
<sequence>MKMKVKHIWGVHEKPKTVKLSQTNLISSVYQFIGIVLVDFFIGLLFWFGLITSGANKLDKQIYFPFDQ</sequence>
<feature type="transmembrane region" description="Helical" evidence="1">
    <location>
        <begin position="29"/>
        <end position="51"/>
    </location>
</feature>
<keyword evidence="1" id="KW-1133">Transmembrane helix</keyword>
<gene>
    <name evidence="2" type="ORF">EUGRSUZ_K03134</name>
</gene>
<evidence type="ECO:0000313" key="2">
    <source>
        <dbReference type="EMBL" id="KCW49608.1"/>
    </source>
</evidence>
<name>A0A059A6Z7_EUCGR</name>
<protein>
    <submittedName>
        <fullName evidence="2">Uncharacterized protein</fullName>
    </submittedName>
</protein>
<accession>A0A059A6Z7</accession>
<organism evidence="2">
    <name type="scientific">Eucalyptus grandis</name>
    <name type="common">Flooded gum</name>
    <dbReference type="NCBI Taxonomy" id="71139"/>
    <lineage>
        <taxon>Eukaryota</taxon>
        <taxon>Viridiplantae</taxon>
        <taxon>Streptophyta</taxon>
        <taxon>Embryophyta</taxon>
        <taxon>Tracheophyta</taxon>
        <taxon>Spermatophyta</taxon>
        <taxon>Magnoliopsida</taxon>
        <taxon>eudicotyledons</taxon>
        <taxon>Gunneridae</taxon>
        <taxon>Pentapetalae</taxon>
        <taxon>rosids</taxon>
        <taxon>malvids</taxon>
        <taxon>Myrtales</taxon>
        <taxon>Myrtaceae</taxon>
        <taxon>Myrtoideae</taxon>
        <taxon>Eucalypteae</taxon>
        <taxon>Eucalyptus</taxon>
    </lineage>
</organism>
<keyword evidence="1" id="KW-0812">Transmembrane</keyword>
<dbReference type="Gramene" id="KCW49608">
    <property type="protein sequence ID" value="KCW49608"/>
    <property type="gene ID" value="EUGRSUZ_K03134"/>
</dbReference>